<organism evidence="2 3">
    <name type="scientific">Candidatus Protofrankia californiensis</name>
    <dbReference type="NCBI Taxonomy" id="1839754"/>
    <lineage>
        <taxon>Bacteria</taxon>
        <taxon>Bacillati</taxon>
        <taxon>Actinomycetota</taxon>
        <taxon>Actinomycetes</taxon>
        <taxon>Frankiales</taxon>
        <taxon>Frankiaceae</taxon>
        <taxon>Protofrankia</taxon>
    </lineage>
</organism>
<proteinExistence type="predicted"/>
<evidence type="ECO:0000313" key="2">
    <source>
        <dbReference type="EMBL" id="SBW22297.1"/>
    </source>
</evidence>
<sequence length="384" mass="44834">MVSPILSNIYLDRLDQYIEQTLLPAHNRGERRTPYRPYMRLWQRACRLEQRGDRQAGHTLRAQMKTMPSRDPHDPGYRRLRYCRYADDWLLSFTGPRQEAEQIKACIGEFLHDQLKLELSPTKTLITHGRTNPARFLGYEIVVLHADHKHDQRGHRSINAGIGLKVPADVIRAKCAPYLHHGRPIRRTERIVDTDFSIVVQFQAEFRGVAEYYRLAFNRHQLGRLKYVMERSLTKTLARKYRIRVAQVYRRYRAVLNTEHGPRCGLQVTVHREGGRSPLVAHWGGISLARDTTPRPLNDNPPRIWSNRRSELVQRLLADACELCGSTGQIEVHHIRALKDLNPKGRKQQPEWVTRMASRRRKTLVVCRVCHEDIHTGCPTRRPR</sequence>
<dbReference type="GO" id="GO:0006315">
    <property type="term" value="P:homing of group II introns"/>
    <property type="evidence" value="ECO:0007669"/>
    <property type="project" value="TreeGrafter"/>
</dbReference>
<dbReference type="AlphaFoldDB" id="A0A1C3NXN3"/>
<dbReference type="Pfam" id="PF00078">
    <property type="entry name" value="RVT_1"/>
    <property type="match status" value="1"/>
</dbReference>
<name>A0A1C3NXN3_9ACTN</name>
<keyword evidence="2" id="KW-0548">Nucleotidyltransferase</keyword>
<gene>
    <name evidence="2" type="ORF">FDG2_2432</name>
</gene>
<dbReference type="InterPro" id="IPR049030">
    <property type="entry name" value="AI2M-like_HNH"/>
</dbReference>
<dbReference type="EMBL" id="FLUV01001025">
    <property type="protein sequence ID" value="SBW22297.1"/>
    <property type="molecule type" value="Genomic_DNA"/>
</dbReference>
<dbReference type="Pfam" id="PF21368">
    <property type="entry name" value="AI2M-like_HNH"/>
    <property type="match status" value="1"/>
</dbReference>
<dbReference type="InterPro" id="IPR043502">
    <property type="entry name" value="DNA/RNA_pol_sf"/>
</dbReference>
<dbReference type="SUPFAM" id="SSF56672">
    <property type="entry name" value="DNA/RNA polymerases"/>
    <property type="match status" value="1"/>
</dbReference>
<keyword evidence="2" id="KW-0695">RNA-directed DNA polymerase</keyword>
<dbReference type="InterPro" id="IPR000477">
    <property type="entry name" value="RT_dom"/>
</dbReference>
<dbReference type="GO" id="GO:0006397">
    <property type="term" value="P:mRNA processing"/>
    <property type="evidence" value="ECO:0007669"/>
    <property type="project" value="InterPro"/>
</dbReference>
<dbReference type="GO" id="GO:0003964">
    <property type="term" value="F:RNA-directed DNA polymerase activity"/>
    <property type="evidence" value="ECO:0007669"/>
    <property type="project" value="UniProtKB-KW"/>
</dbReference>
<accession>A0A1C3NXN3</accession>
<keyword evidence="3" id="KW-1185">Reference proteome</keyword>
<dbReference type="Pfam" id="PF01348">
    <property type="entry name" value="Intron_maturas2"/>
    <property type="match status" value="1"/>
</dbReference>
<dbReference type="InterPro" id="IPR024937">
    <property type="entry name" value="Domain_X"/>
</dbReference>
<reference evidence="3" key="1">
    <citation type="submission" date="2016-02" db="EMBL/GenBank/DDBJ databases">
        <authorList>
            <person name="Wibberg D."/>
        </authorList>
    </citation>
    <scope>NUCLEOTIDE SEQUENCE [LARGE SCALE GENOMIC DNA]</scope>
</reference>
<evidence type="ECO:0000259" key="1">
    <source>
        <dbReference type="PROSITE" id="PS50878"/>
    </source>
</evidence>
<dbReference type="Proteomes" id="UP000199013">
    <property type="component" value="Unassembled WGS sequence"/>
</dbReference>
<keyword evidence="2" id="KW-0808">Transferase</keyword>
<evidence type="ECO:0000313" key="3">
    <source>
        <dbReference type="Proteomes" id="UP000199013"/>
    </source>
</evidence>
<protein>
    <submittedName>
        <fullName evidence="2">RNA-directed DNA polymerase</fullName>
    </submittedName>
</protein>
<feature type="domain" description="Reverse transcriptase" evidence="1">
    <location>
        <begin position="1"/>
        <end position="141"/>
    </location>
</feature>
<dbReference type="PANTHER" id="PTHR33642:SF4">
    <property type="entry name" value="COX1_OXI3 INTRON 1 PROTEIN-RELATED"/>
    <property type="match status" value="1"/>
</dbReference>
<dbReference type="PROSITE" id="PS50878">
    <property type="entry name" value="RT_POL"/>
    <property type="match status" value="1"/>
</dbReference>
<dbReference type="PANTHER" id="PTHR33642">
    <property type="entry name" value="COX1/OXI3 INTRON 1 PROTEIN-RELATED"/>
    <property type="match status" value="1"/>
</dbReference>